<feature type="transmembrane region" description="Helical" evidence="1">
    <location>
        <begin position="103"/>
        <end position="123"/>
    </location>
</feature>
<proteinExistence type="predicted"/>
<sequence>MPEMLEADVTRMNKSSLLKGSIPILLAIIALILGTAPSFQCETLQFSQVENDVGHLLLVGPYSYRTKYAKEWSDQTFAAQTCRNYNKNGLEFKFEKDSKTQTVWAFSIMTPIIGALIICKSFLDLTCGGVSGYGGNSSYSCVGYSYFFTAIFQGIVLIIDQSSLCFDNPALQYLEANNPDLASTLSDECEVTTGYILQAIAVALWILAGAVTLYFKDIVLIYEQPQQAQEVTYTQDADGTAEEAKVVAEQPKV</sequence>
<keyword evidence="1" id="KW-0472">Membrane</keyword>
<organism evidence="2">
    <name type="scientific">Pseudo-nitzschia delicatissima</name>
    <dbReference type="NCBI Taxonomy" id="44447"/>
    <lineage>
        <taxon>Eukaryota</taxon>
        <taxon>Sar</taxon>
        <taxon>Stramenopiles</taxon>
        <taxon>Ochrophyta</taxon>
        <taxon>Bacillariophyta</taxon>
        <taxon>Bacillariophyceae</taxon>
        <taxon>Bacillariophycidae</taxon>
        <taxon>Bacillariales</taxon>
        <taxon>Bacillariaceae</taxon>
        <taxon>Pseudo-nitzschia</taxon>
    </lineage>
</organism>
<feature type="transmembrane region" description="Helical" evidence="1">
    <location>
        <begin position="20"/>
        <end position="39"/>
    </location>
</feature>
<evidence type="ECO:0000256" key="1">
    <source>
        <dbReference type="SAM" id="Phobius"/>
    </source>
</evidence>
<evidence type="ECO:0008006" key="3">
    <source>
        <dbReference type="Google" id="ProtNLM"/>
    </source>
</evidence>
<dbReference type="AlphaFoldDB" id="A0A7S0UN53"/>
<dbReference type="EMBL" id="HBFL01003129">
    <property type="protein sequence ID" value="CAD8762176.1"/>
    <property type="molecule type" value="Transcribed_RNA"/>
</dbReference>
<protein>
    <recommendedName>
        <fullName evidence="3">MARVEL domain-containing protein</fullName>
    </recommendedName>
</protein>
<gene>
    <name evidence="2" type="ORF">PDEL1432_LOCUS2216</name>
</gene>
<evidence type="ECO:0000313" key="2">
    <source>
        <dbReference type="EMBL" id="CAD8762176.1"/>
    </source>
</evidence>
<name>A0A7S0UN53_9STRA</name>
<reference evidence="2" key="1">
    <citation type="submission" date="2021-01" db="EMBL/GenBank/DDBJ databases">
        <authorList>
            <person name="Corre E."/>
            <person name="Pelletier E."/>
            <person name="Niang G."/>
            <person name="Scheremetjew M."/>
            <person name="Finn R."/>
            <person name="Kale V."/>
            <person name="Holt S."/>
            <person name="Cochrane G."/>
            <person name="Meng A."/>
            <person name="Brown T."/>
            <person name="Cohen L."/>
        </authorList>
    </citation>
    <scope>NUCLEOTIDE SEQUENCE</scope>
    <source>
        <strain evidence="2">UNC1205</strain>
    </source>
</reference>
<keyword evidence="1" id="KW-0812">Transmembrane</keyword>
<accession>A0A7S0UN53</accession>
<feature type="transmembrane region" description="Helical" evidence="1">
    <location>
        <begin position="195"/>
        <end position="215"/>
    </location>
</feature>
<keyword evidence="1" id="KW-1133">Transmembrane helix</keyword>